<dbReference type="EMBL" id="CP001098">
    <property type="protein sequence ID" value="ACL69584.1"/>
    <property type="molecule type" value="Genomic_DNA"/>
</dbReference>
<name>B8CWB5_HALOH</name>
<dbReference type="eggNOG" id="COG0370">
    <property type="taxonomic scope" value="Bacteria"/>
</dbReference>
<feature type="domain" description="Nucleoside transporter/FeoB GTPase Gate" evidence="2">
    <location>
        <begin position="17"/>
        <end position="97"/>
    </location>
</feature>
<dbReference type="RefSeq" id="WP_012635772.1">
    <property type="nucleotide sequence ID" value="NC_011899.1"/>
</dbReference>
<protein>
    <submittedName>
        <fullName evidence="3">Nucleoside recognition domain protein</fullName>
    </submittedName>
</protein>
<dbReference type="Pfam" id="PF07670">
    <property type="entry name" value="Gate"/>
    <property type="match status" value="1"/>
</dbReference>
<evidence type="ECO:0000313" key="4">
    <source>
        <dbReference type="Proteomes" id="UP000000719"/>
    </source>
</evidence>
<dbReference type="STRING" id="373903.Hore_08270"/>
<proteinExistence type="predicted"/>
<dbReference type="OrthoDB" id="9779080at2"/>
<keyword evidence="4" id="KW-1185">Reference proteome</keyword>
<dbReference type="AlphaFoldDB" id="B8CWB5"/>
<keyword evidence="1" id="KW-0472">Membrane</keyword>
<dbReference type="HOGENOM" id="CLU_151192_0_0_9"/>
<dbReference type="InterPro" id="IPR011642">
    <property type="entry name" value="Gate_dom"/>
</dbReference>
<dbReference type="Proteomes" id="UP000000719">
    <property type="component" value="Chromosome"/>
</dbReference>
<evidence type="ECO:0000256" key="1">
    <source>
        <dbReference type="SAM" id="Phobius"/>
    </source>
</evidence>
<feature type="transmembrane region" description="Helical" evidence="1">
    <location>
        <begin position="88"/>
        <end position="107"/>
    </location>
</feature>
<feature type="transmembrane region" description="Helical" evidence="1">
    <location>
        <begin position="59"/>
        <end position="81"/>
    </location>
</feature>
<sequence length="137" mass="14868">MKQVVKSGFLKARDVFIDLIKIIIPVYVLVTFLKYTGFIDLVAGIFSPMMQVVGLPGEAVVALLTAYLLNIYGGIAVISGLELGPREITILGTMIGIAHSLIIESAIFKKLKINLFLINVLRLSLSLLSGVILNIIL</sequence>
<keyword evidence="1" id="KW-1133">Transmembrane helix</keyword>
<dbReference type="KEGG" id="hor:Hore_08270"/>
<gene>
    <name evidence="3" type="ordered locus">Hore_08270</name>
</gene>
<accession>B8CWB5</accession>
<evidence type="ECO:0000259" key="2">
    <source>
        <dbReference type="Pfam" id="PF07670"/>
    </source>
</evidence>
<feature type="transmembrane region" description="Helical" evidence="1">
    <location>
        <begin position="113"/>
        <end position="136"/>
    </location>
</feature>
<keyword evidence="1" id="KW-0812">Transmembrane</keyword>
<feature type="transmembrane region" description="Helical" evidence="1">
    <location>
        <begin position="20"/>
        <end position="47"/>
    </location>
</feature>
<organism evidence="3 4">
    <name type="scientific">Halothermothrix orenii (strain H 168 / OCM 544 / DSM 9562)</name>
    <dbReference type="NCBI Taxonomy" id="373903"/>
    <lineage>
        <taxon>Bacteria</taxon>
        <taxon>Bacillati</taxon>
        <taxon>Bacillota</taxon>
        <taxon>Clostridia</taxon>
        <taxon>Halanaerobiales</taxon>
        <taxon>Halothermotrichaceae</taxon>
        <taxon>Halothermothrix</taxon>
    </lineage>
</organism>
<evidence type="ECO:0000313" key="3">
    <source>
        <dbReference type="EMBL" id="ACL69584.1"/>
    </source>
</evidence>
<reference evidence="3 4" key="1">
    <citation type="journal article" date="2009" name="PLoS ONE">
        <title>Genome analysis of the anaerobic thermohalophilic bacterium Halothermothrix orenii.</title>
        <authorList>
            <person name="Mavromatis K."/>
            <person name="Ivanova N."/>
            <person name="Anderson I."/>
            <person name="Lykidis A."/>
            <person name="Hooper S.D."/>
            <person name="Sun H."/>
            <person name="Kunin V."/>
            <person name="Lapidus A."/>
            <person name="Hugenholtz P."/>
            <person name="Patel B."/>
            <person name="Kyrpides N.C."/>
        </authorList>
    </citation>
    <scope>NUCLEOTIDE SEQUENCE [LARGE SCALE GENOMIC DNA]</scope>
    <source>
        <strain evidence="4">H 168 / OCM 544 / DSM 9562</strain>
    </source>
</reference>